<dbReference type="InterPro" id="IPR008489">
    <property type="entry name" value="DUF771"/>
</dbReference>
<organism evidence="1 2">
    <name type="scientific">Aerococcus viridans</name>
    <dbReference type="NCBI Taxonomy" id="1377"/>
    <lineage>
        <taxon>Bacteria</taxon>
        <taxon>Bacillati</taxon>
        <taxon>Bacillota</taxon>
        <taxon>Bacilli</taxon>
        <taxon>Lactobacillales</taxon>
        <taxon>Aerococcaceae</taxon>
        <taxon>Aerococcus</taxon>
    </lineage>
</organism>
<reference evidence="1 2" key="1">
    <citation type="submission" date="2017-09" db="EMBL/GenBank/DDBJ databases">
        <title>Bacterial strain isolated from the female urinary microbiota.</title>
        <authorList>
            <person name="Thomas-White K."/>
            <person name="Kumar N."/>
            <person name="Forster S."/>
            <person name="Putonti C."/>
            <person name="Lawley T."/>
            <person name="Wolfe A.J."/>
        </authorList>
    </citation>
    <scope>NUCLEOTIDE SEQUENCE [LARGE SCALE GENOMIC DNA]</scope>
    <source>
        <strain evidence="1 2">UMB0240</strain>
    </source>
</reference>
<sequence length="100" mass="11689">METTSLINSLIAKEIELAIAEKEKKIKELEIASDKGSIGDMKWFCERTGMSANPAKDRILYPFRKELEGKLVKYPESSGSKWQFNKFLVNQWITENFERW</sequence>
<dbReference type="AlphaFoldDB" id="A0A2N6UG39"/>
<accession>A0A2N6UG39</accession>
<evidence type="ECO:0008006" key="3">
    <source>
        <dbReference type="Google" id="ProtNLM"/>
    </source>
</evidence>
<proteinExistence type="predicted"/>
<dbReference type="Pfam" id="PF05595">
    <property type="entry name" value="DUF771"/>
    <property type="match status" value="1"/>
</dbReference>
<evidence type="ECO:0000313" key="1">
    <source>
        <dbReference type="EMBL" id="PMC80476.1"/>
    </source>
</evidence>
<dbReference type="EMBL" id="PNHQ01000002">
    <property type="protein sequence ID" value="PMC80476.1"/>
    <property type="molecule type" value="Genomic_DNA"/>
</dbReference>
<dbReference type="Proteomes" id="UP000235701">
    <property type="component" value="Unassembled WGS sequence"/>
</dbReference>
<dbReference type="OrthoDB" id="2139829at2"/>
<name>A0A2N6UG39_9LACT</name>
<gene>
    <name evidence="1" type="ORF">CJ191_01320</name>
</gene>
<dbReference type="RefSeq" id="WP_102198751.1">
    <property type="nucleotide sequence ID" value="NZ_PNHQ01000002.1"/>
</dbReference>
<comment type="caution">
    <text evidence="1">The sequence shown here is derived from an EMBL/GenBank/DDBJ whole genome shotgun (WGS) entry which is preliminary data.</text>
</comment>
<protein>
    <recommendedName>
        <fullName evidence="3">DUF771 domain-containing protein</fullName>
    </recommendedName>
</protein>
<keyword evidence="2" id="KW-1185">Reference proteome</keyword>
<evidence type="ECO:0000313" key="2">
    <source>
        <dbReference type="Proteomes" id="UP000235701"/>
    </source>
</evidence>